<dbReference type="STRING" id="35525.A0A164NVC2"/>
<evidence type="ECO:0000256" key="2">
    <source>
        <dbReference type="PROSITE-ProRule" id="PRU00447"/>
    </source>
</evidence>
<dbReference type="PANTHER" id="PTHR12306">
    <property type="entry name" value="CELL DEATH ACTIVATOR CIDE"/>
    <property type="match status" value="1"/>
</dbReference>
<proteinExistence type="predicted"/>
<organism evidence="5 6">
    <name type="scientific">Daphnia magna</name>
    <dbReference type="NCBI Taxonomy" id="35525"/>
    <lineage>
        <taxon>Eukaryota</taxon>
        <taxon>Metazoa</taxon>
        <taxon>Ecdysozoa</taxon>
        <taxon>Arthropoda</taxon>
        <taxon>Crustacea</taxon>
        <taxon>Branchiopoda</taxon>
        <taxon>Diplostraca</taxon>
        <taxon>Cladocera</taxon>
        <taxon>Anomopoda</taxon>
        <taxon>Daphniidae</taxon>
        <taxon>Daphnia</taxon>
    </lineage>
</organism>
<evidence type="ECO:0000256" key="1">
    <source>
        <dbReference type="ARBA" id="ARBA00022703"/>
    </source>
</evidence>
<sequence>MPRDESRERRPWKIWDASRLKKRLVLASSLEELHRKGREKIEYSKDESVYLVLESDGTYVDDDEFLRWFPDNTAFLLLRAGESWKMPVQHSCCASQDQNCDGSLKSFPLPRVVCDALSTLNLNHDHPFWKIVDNQDKITLVLHWKQQRNNRTLQYVKPNHSPGSGIEKFDHNKPPSFTGYPWAGIGKKPKDGVIEVNDKEIVESQQSVKKAVPTANTSTVFKSTLRDSSAKPNSNLPAHEPHGGVHIPFSGSNNEPQRPNFSSAFQHGLNKCEFHCGSLHDRGRPIQSAECNRHRAHSMSKVLKSTHVHFCEDRTEAASSNHETDSRPSLPLCTSNQESTVPGMDHASNAIDDEFEIETSVTTEKILLLIDQLGSDRHKHLTIFDLGVILERLKSKIIDVQRLEREREDVRCFRWIINATIRGEILRDLGVLYNGNYYSISESPLISDPFRALCDDEDDRQDST</sequence>
<keyword evidence="1 2" id="KW-0053">Apoptosis</keyword>
<evidence type="ECO:0000313" key="5">
    <source>
        <dbReference type="EMBL" id="KZS06271.1"/>
    </source>
</evidence>
<reference evidence="5 6" key="1">
    <citation type="submission" date="2016-03" db="EMBL/GenBank/DDBJ databases">
        <title>EvidentialGene: Evidence-directed Construction of Genes on Genomes.</title>
        <authorList>
            <person name="Gilbert D.G."/>
            <person name="Choi J.-H."/>
            <person name="Mockaitis K."/>
            <person name="Colbourne J."/>
            <person name="Pfrender M."/>
        </authorList>
    </citation>
    <scope>NUCLEOTIDE SEQUENCE [LARGE SCALE GENOMIC DNA]</scope>
    <source>
        <strain evidence="5 6">Xinb3</strain>
        <tissue evidence="5">Complete organism</tissue>
    </source>
</reference>
<feature type="compositionally biased region" description="Polar residues" evidence="3">
    <location>
        <begin position="250"/>
        <end position="262"/>
    </location>
</feature>
<dbReference type="SMART" id="SM00266">
    <property type="entry name" value="CAD"/>
    <property type="match status" value="1"/>
</dbReference>
<dbReference type="Gene3D" id="3.10.20.10">
    <property type="match status" value="1"/>
</dbReference>
<comment type="caution">
    <text evidence="5">The sequence shown here is derived from an EMBL/GenBank/DDBJ whole genome shotgun (WGS) entry which is preliminary data.</text>
</comment>
<dbReference type="GO" id="GO:0006915">
    <property type="term" value="P:apoptotic process"/>
    <property type="evidence" value="ECO:0007669"/>
    <property type="project" value="UniProtKB-UniRule"/>
</dbReference>
<accession>A0A164NVC2</accession>
<gene>
    <name evidence="5" type="ORF">APZ42_030319</name>
</gene>
<evidence type="ECO:0000259" key="4">
    <source>
        <dbReference type="PROSITE" id="PS51135"/>
    </source>
</evidence>
<dbReference type="Proteomes" id="UP000076858">
    <property type="component" value="Unassembled WGS sequence"/>
</dbReference>
<dbReference type="PROSITE" id="PS51135">
    <property type="entry name" value="CIDE_N"/>
    <property type="match status" value="1"/>
</dbReference>
<evidence type="ECO:0000313" key="6">
    <source>
        <dbReference type="Proteomes" id="UP000076858"/>
    </source>
</evidence>
<dbReference type="SUPFAM" id="SSF54277">
    <property type="entry name" value="CAD &amp; PB1 domains"/>
    <property type="match status" value="1"/>
</dbReference>
<protein>
    <submittedName>
        <fullName evidence="5">Putative DNAation factor-related protein 2</fullName>
    </submittedName>
</protein>
<name>A0A164NVC2_9CRUS</name>
<dbReference type="EMBL" id="LRGB01002801">
    <property type="protein sequence ID" value="KZS06271.1"/>
    <property type="molecule type" value="Genomic_DNA"/>
</dbReference>
<dbReference type="InterPro" id="IPR003508">
    <property type="entry name" value="CIDE-N_dom"/>
</dbReference>
<feature type="region of interest" description="Disordered" evidence="3">
    <location>
        <begin position="222"/>
        <end position="262"/>
    </location>
</feature>
<dbReference type="AlphaFoldDB" id="A0A164NVC2"/>
<dbReference type="Pfam" id="PF02017">
    <property type="entry name" value="CIDE-N"/>
    <property type="match status" value="1"/>
</dbReference>
<feature type="domain" description="CIDE-N" evidence="4">
    <location>
        <begin position="8"/>
        <end position="86"/>
    </location>
</feature>
<dbReference type="PANTHER" id="PTHR12306:SF22">
    <property type="entry name" value="DNAATION FACTOR-RELATED PROTEIN 2, ISOFORM B"/>
    <property type="match status" value="1"/>
</dbReference>
<evidence type="ECO:0000256" key="3">
    <source>
        <dbReference type="SAM" id="MobiDB-lite"/>
    </source>
</evidence>
<dbReference type="GO" id="GO:0042981">
    <property type="term" value="P:regulation of apoptotic process"/>
    <property type="evidence" value="ECO:0007669"/>
    <property type="project" value="TreeGrafter"/>
</dbReference>
<keyword evidence="6" id="KW-1185">Reference proteome</keyword>